<dbReference type="AlphaFoldDB" id="N8VIT3"/>
<evidence type="ECO:0000313" key="1">
    <source>
        <dbReference type="EMBL" id="ENU99465.1"/>
    </source>
</evidence>
<dbReference type="PATRIC" id="fig|1217710.3.peg.1438"/>
<name>N8VIT3_9GAMM</name>
<keyword evidence="2" id="KW-1185">Reference proteome</keyword>
<accession>N8VIT3</accession>
<protein>
    <submittedName>
        <fullName evidence="1">Uncharacterized protein</fullName>
    </submittedName>
</protein>
<dbReference type="EMBL" id="APPE01000049">
    <property type="protein sequence ID" value="ENU99465.1"/>
    <property type="molecule type" value="Genomic_DNA"/>
</dbReference>
<reference evidence="1 2" key="1">
    <citation type="submission" date="2013-02" db="EMBL/GenBank/DDBJ databases">
        <title>The Genome Sequence of Acinetobacter sp. NIPH 899.</title>
        <authorList>
            <consortium name="The Broad Institute Genome Sequencing Platform"/>
            <consortium name="The Broad Institute Genome Sequencing Center for Infectious Disease"/>
            <person name="Cerqueira G."/>
            <person name="Feldgarden M."/>
            <person name="Courvalin P."/>
            <person name="Perichon B."/>
            <person name="Grillot-Courvalin C."/>
            <person name="Clermont D."/>
            <person name="Rocha E."/>
            <person name="Yoon E.-J."/>
            <person name="Nemec A."/>
            <person name="Walker B."/>
            <person name="Young S.K."/>
            <person name="Zeng Q."/>
            <person name="Gargeya S."/>
            <person name="Fitzgerald M."/>
            <person name="Haas B."/>
            <person name="Abouelleil A."/>
            <person name="Alvarado L."/>
            <person name="Arachchi H.M."/>
            <person name="Berlin A.M."/>
            <person name="Chapman S.B."/>
            <person name="Dewar J."/>
            <person name="Goldberg J."/>
            <person name="Griggs A."/>
            <person name="Gujja S."/>
            <person name="Hansen M."/>
            <person name="Howarth C."/>
            <person name="Imamovic A."/>
            <person name="Larimer J."/>
            <person name="McCowan C."/>
            <person name="Murphy C."/>
            <person name="Neiman D."/>
            <person name="Pearson M."/>
            <person name="Priest M."/>
            <person name="Roberts A."/>
            <person name="Saif S."/>
            <person name="Shea T."/>
            <person name="Sisk P."/>
            <person name="Sykes S."/>
            <person name="Wortman J."/>
            <person name="Nusbaum C."/>
            <person name="Birren B."/>
        </authorList>
    </citation>
    <scope>NUCLEOTIDE SEQUENCE [LARGE SCALE GENOMIC DNA]</scope>
    <source>
        <strain evidence="1 2">NIPH 899</strain>
    </source>
</reference>
<comment type="caution">
    <text evidence="1">The sequence shown here is derived from an EMBL/GenBank/DDBJ whole genome shotgun (WGS) entry which is preliminary data.</text>
</comment>
<sequence length="122" mass="14014">MKKSKALTTLVNHAKESGCEVFKKPNIYLLTGAYQQEYDRLCDEEDLYGEENEDYVSKERYDLKGRFWMQAGGEGIFYLGMTMAEVYETLNEDSVVDQYGHLFGNKPLSPQEVDFLATIQTS</sequence>
<proteinExistence type="predicted"/>
<dbReference type="RefSeq" id="WP_004782587.1">
    <property type="nucleotide sequence ID" value="NZ_KB849403.1"/>
</dbReference>
<evidence type="ECO:0000313" key="2">
    <source>
        <dbReference type="Proteomes" id="UP000013070"/>
    </source>
</evidence>
<gene>
    <name evidence="1" type="ORF">F969_01520</name>
</gene>
<organism evidence="1 2">
    <name type="scientific">Acinetobacter variabilis</name>
    <dbReference type="NCBI Taxonomy" id="70346"/>
    <lineage>
        <taxon>Bacteria</taxon>
        <taxon>Pseudomonadati</taxon>
        <taxon>Pseudomonadota</taxon>
        <taxon>Gammaproteobacteria</taxon>
        <taxon>Moraxellales</taxon>
        <taxon>Moraxellaceae</taxon>
        <taxon>Acinetobacter</taxon>
    </lineage>
</organism>
<dbReference type="Proteomes" id="UP000013070">
    <property type="component" value="Unassembled WGS sequence"/>
</dbReference>
<dbReference type="HOGENOM" id="CLU_2021736_0_0_6"/>